<dbReference type="EMBL" id="JABXXO010000014">
    <property type="protein sequence ID" value="KAF7760770.1"/>
    <property type="molecule type" value="Genomic_DNA"/>
</dbReference>
<accession>A0A8H7C2H1</accession>
<proteinExistence type="predicted"/>
<dbReference type="SUPFAM" id="SSF53474">
    <property type="entry name" value="alpha/beta-Hydrolases"/>
    <property type="match status" value="1"/>
</dbReference>
<dbReference type="GO" id="GO:0016020">
    <property type="term" value="C:membrane"/>
    <property type="evidence" value="ECO:0007669"/>
    <property type="project" value="TreeGrafter"/>
</dbReference>
<evidence type="ECO:0000256" key="2">
    <source>
        <dbReference type="SAM" id="MobiDB-lite"/>
    </source>
</evidence>
<evidence type="ECO:0000256" key="1">
    <source>
        <dbReference type="ARBA" id="ARBA00022801"/>
    </source>
</evidence>
<dbReference type="PANTHER" id="PTHR43798">
    <property type="entry name" value="MONOACYLGLYCEROL LIPASE"/>
    <property type="match status" value="1"/>
</dbReference>
<dbReference type="PANTHER" id="PTHR43798:SF31">
    <property type="entry name" value="AB HYDROLASE SUPERFAMILY PROTEIN YCLE"/>
    <property type="match status" value="1"/>
</dbReference>
<dbReference type="Pfam" id="PF12146">
    <property type="entry name" value="Hydrolase_4"/>
    <property type="match status" value="1"/>
</dbReference>
<organism evidence="4 5">
    <name type="scientific">Agaricus bisporus var. burnettii</name>
    <dbReference type="NCBI Taxonomy" id="192524"/>
    <lineage>
        <taxon>Eukaryota</taxon>
        <taxon>Fungi</taxon>
        <taxon>Dikarya</taxon>
        <taxon>Basidiomycota</taxon>
        <taxon>Agaricomycotina</taxon>
        <taxon>Agaricomycetes</taxon>
        <taxon>Agaricomycetidae</taxon>
        <taxon>Agaricales</taxon>
        <taxon>Agaricineae</taxon>
        <taxon>Agaricaceae</taxon>
        <taxon>Agaricus</taxon>
    </lineage>
</organism>
<evidence type="ECO:0000313" key="4">
    <source>
        <dbReference type="EMBL" id="KAF7760770.1"/>
    </source>
</evidence>
<gene>
    <name evidence="4" type="ORF">Agabi119p4_10179</name>
</gene>
<dbReference type="InterPro" id="IPR022742">
    <property type="entry name" value="Hydrolase_4"/>
</dbReference>
<reference evidence="4 5" key="1">
    <citation type="journal article" name="Sci. Rep.">
        <title>Telomere-to-telomere assembled and centromere annotated genomes of the two main subspecies of the button mushroom Agaricus bisporus reveal especially polymorphic chromosome ends.</title>
        <authorList>
            <person name="Sonnenberg A.S.M."/>
            <person name="Sedaghat-Telgerd N."/>
            <person name="Lavrijssen B."/>
            <person name="Ohm R.A."/>
            <person name="Hendrickx P.M."/>
            <person name="Scholtmeijer K."/>
            <person name="Baars J.J.P."/>
            <person name="van Peer A."/>
        </authorList>
    </citation>
    <scope>NUCLEOTIDE SEQUENCE [LARGE SCALE GENOMIC DNA]</scope>
    <source>
        <strain evidence="4 5">H119_p4</strain>
    </source>
</reference>
<dbReference type="Gene3D" id="3.40.50.1820">
    <property type="entry name" value="alpha/beta hydrolase"/>
    <property type="match status" value="1"/>
</dbReference>
<evidence type="ECO:0000259" key="3">
    <source>
        <dbReference type="Pfam" id="PF12146"/>
    </source>
</evidence>
<evidence type="ECO:0000313" key="5">
    <source>
        <dbReference type="Proteomes" id="UP000629468"/>
    </source>
</evidence>
<keyword evidence="1" id="KW-0378">Hydrolase</keyword>
<feature type="compositionally biased region" description="Polar residues" evidence="2">
    <location>
        <begin position="1"/>
        <end position="26"/>
    </location>
</feature>
<name>A0A8H7C2H1_AGABI</name>
<comment type="caution">
    <text evidence="4">The sequence shown here is derived from an EMBL/GenBank/DDBJ whole genome shotgun (WGS) entry which is preliminary data.</text>
</comment>
<feature type="domain" description="Serine aminopeptidase S33" evidence="3">
    <location>
        <begin position="117"/>
        <end position="351"/>
    </location>
</feature>
<sequence>MMNGTSTTHTQAVVPTLHTNAASSSRVVDDDDGKLTKVKGTSSYSKPSVDGINVNSSGDRKSLTLDSAARSSTVANLDDYDCCYGNGSGNGNGSTESRMLISADGTEIYANAVGDPLKQAIVFIHGFVWSFMAFDDIFEDVEWMSRFYLVRYDVRGHGRSGKPKEDEAWEWKRFAEDFDAVVEAYKLHKPFVAGWSLGGCHLLDILTLHPVDYVAGIINIAGATYLDDTQLEKLATPEGRDYIHRMSVLPSVEDFQSGAEDFVDACCRTLPYEVRERCLGNIMIQPRSTMVHSLTRKQRVETFEMVGKTMLPCLLIFGDEDELIMIDELERQYREVWRNLTVEVVEGGCHVPWTKTQRDVAAVFSKKTLAWIDFVMQSQN</sequence>
<dbReference type="AlphaFoldDB" id="A0A8H7C2H1"/>
<dbReference type="Proteomes" id="UP000629468">
    <property type="component" value="Unassembled WGS sequence"/>
</dbReference>
<protein>
    <recommendedName>
        <fullName evidence="3">Serine aminopeptidase S33 domain-containing protein</fullName>
    </recommendedName>
</protein>
<dbReference type="InterPro" id="IPR050266">
    <property type="entry name" value="AB_hydrolase_sf"/>
</dbReference>
<dbReference type="InterPro" id="IPR029058">
    <property type="entry name" value="AB_hydrolase_fold"/>
</dbReference>
<feature type="region of interest" description="Disordered" evidence="2">
    <location>
        <begin position="1"/>
        <end position="56"/>
    </location>
</feature>
<dbReference type="GO" id="GO:0016787">
    <property type="term" value="F:hydrolase activity"/>
    <property type="evidence" value="ECO:0007669"/>
    <property type="project" value="UniProtKB-KW"/>
</dbReference>